<dbReference type="InterPro" id="IPR003673">
    <property type="entry name" value="CoA-Trfase_fam_III"/>
</dbReference>
<protein>
    <submittedName>
        <fullName evidence="2">Crotonobetainyl-CoA:carnitine CoA-transferase CaiB-like acyl-CoA transferase</fullName>
    </submittedName>
</protein>
<reference evidence="2 3" key="1">
    <citation type="submission" date="2024-06" db="EMBL/GenBank/DDBJ databases">
        <title>Genome of Rhodovulum iodosum, a marine photoferrotroph.</title>
        <authorList>
            <person name="Bianchini G."/>
            <person name="Nikeleit V."/>
            <person name="Kappler A."/>
            <person name="Bryce C."/>
            <person name="Sanchez-Baracaldo P."/>
        </authorList>
    </citation>
    <scope>NUCLEOTIDE SEQUENCE [LARGE SCALE GENOMIC DNA]</scope>
    <source>
        <strain evidence="2 3">UT/N1</strain>
    </source>
</reference>
<dbReference type="PANTHER" id="PTHR48207">
    <property type="entry name" value="SUCCINATE--HYDROXYMETHYLGLUTARATE COA-TRANSFERASE"/>
    <property type="match status" value="1"/>
</dbReference>
<evidence type="ECO:0000256" key="1">
    <source>
        <dbReference type="ARBA" id="ARBA00022679"/>
    </source>
</evidence>
<name>A0ABV3XR18_9RHOB</name>
<dbReference type="RefSeq" id="WP_125406261.1">
    <property type="nucleotide sequence ID" value="NZ_JBEHHI010000001.1"/>
</dbReference>
<dbReference type="InterPro" id="IPR044855">
    <property type="entry name" value="CoA-Trfase_III_dom3_sf"/>
</dbReference>
<sequence length="389" mass="41260">MSRPLEGLKVLELARILAGPWIGQCLADLGATVIKVESPAGDDTRTWGPPFIKRPEGGEEHPSAAYFYSANRGKRSVAADFRSDEDLALVRGLAGEADVLIENFKLGGLAKFGLDHASLSAANPGLVYCSITGFGQDGPYAARAGYDYLIQGMSGLMSVTGSPEGEPMKVGVAVTDIVSGLYGVIGIQAALAERARTGRGQHIDVSLLDSATALMANQAMNYLATGVAPGRMGNQHPNIVPYQVFPVSDGQVIIAAGNDGQFRRLCQVIGQPELADDPRYRTNRDRVDNRATLIGALSSALAGWTRAVLLDRLEQAVVPSAPINDMADVFADPQVVARRLKIDPQGIPGVRTPLRFSESRLSLDRSAPPLDADGATIRARGWAGTAEED</sequence>
<dbReference type="Pfam" id="PF02515">
    <property type="entry name" value="CoA_transf_3"/>
    <property type="match status" value="1"/>
</dbReference>
<evidence type="ECO:0000313" key="3">
    <source>
        <dbReference type="Proteomes" id="UP001560019"/>
    </source>
</evidence>
<gene>
    <name evidence="2" type="ORF">Ga0609869_000906</name>
</gene>
<dbReference type="InterPro" id="IPR023606">
    <property type="entry name" value="CoA-Trfase_III_dom_1_sf"/>
</dbReference>
<dbReference type="Gene3D" id="3.30.1540.10">
    <property type="entry name" value="formyl-coa transferase, domain 3"/>
    <property type="match status" value="1"/>
</dbReference>
<keyword evidence="3" id="KW-1185">Reference proteome</keyword>
<dbReference type="Gene3D" id="3.40.50.10540">
    <property type="entry name" value="Crotonobetainyl-coa:carnitine coa-transferase, domain 1"/>
    <property type="match status" value="1"/>
</dbReference>
<dbReference type="InterPro" id="IPR050483">
    <property type="entry name" value="CoA-transferase_III_domain"/>
</dbReference>
<accession>A0ABV3XR18</accession>
<proteinExistence type="predicted"/>
<keyword evidence="1" id="KW-0808">Transferase</keyword>
<dbReference type="PANTHER" id="PTHR48207:SF3">
    <property type="entry name" value="SUCCINATE--HYDROXYMETHYLGLUTARATE COA-TRANSFERASE"/>
    <property type="match status" value="1"/>
</dbReference>
<comment type="caution">
    <text evidence="2">The sequence shown here is derived from an EMBL/GenBank/DDBJ whole genome shotgun (WGS) entry which is preliminary data.</text>
</comment>
<dbReference type="EMBL" id="JBEHHI010000001">
    <property type="protein sequence ID" value="MEX5727553.1"/>
    <property type="molecule type" value="Genomic_DNA"/>
</dbReference>
<dbReference type="SUPFAM" id="SSF89796">
    <property type="entry name" value="CoA-transferase family III (CaiB/BaiF)"/>
    <property type="match status" value="1"/>
</dbReference>
<dbReference type="Proteomes" id="UP001560019">
    <property type="component" value="Unassembled WGS sequence"/>
</dbReference>
<evidence type="ECO:0000313" key="2">
    <source>
        <dbReference type="EMBL" id="MEX5727553.1"/>
    </source>
</evidence>
<organism evidence="2 3">
    <name type="scientific">Rhodovulum iodosum</name>
    <dbReference type="NCBI Taxonomy" id="68291"/>
    <lineage>
        <taxon>Bacteria</taxon>
        <taxon>Pseudomonadati</taxon>
        <taxon>Pseudomonadota</taxon>
        <taxon>Alphaproteobacteria</taxon>
        <taxon>Rhodobacterales</taxon>
        <taxon>Paracoccaceae</taxon>
        <taxon>Rhodovulum</taxon>
    </lineage>
</organism>